<proteinExistence type="predicted"/>
<dbReference type="PROSITE" id="PS50011">
    <property type="entry name" value="PROTEIN_KINASE_DOM"/>
    <property type="match status" value="1"/>
</dbReference>
<dbReference type="GO" id="GO:0004674">
    <property type="term" value="F:protein serine/threonine kinase activity"/>
    <property type="evidence" value="ECO:0007669"/>
    <property type="project" value="UniProtKB-KW"/>
</dbReference>
<name>A0A0C9XHJ0_9AGAR</name>
<dbReference type="Gene3D" id="1.10.510.10">
    <property type="entry name" value="Transferase(Phosphotransferase) domain 1"/>
    <property type="match status" value="1"/>
</dbReference>
<dbReference type="Pfam" id="PF00069">
    <property type="entry name" value="Pkinase"/>
    <property type="match status" value="1"/>
</dbReference>
<feature type="domain" description="Protein kinase" evidence="6">
    <location>
        <begin position="29"/>
        <end position="348"/>
    </location>
</feature>
<gene>
    <name evidence="7" type="ORF">K443DRAFT_675886</name>
</gene>
<protein>
    <recommendedName>
        <fullName evidence="6">Protein kinase domain-containing protein</fullName>
    </recommendedName>
</protein>
<dbReference type="Proteomes" id="UP000054477">
    <property type="component" value="Unassembled WGS sequence"/>
</dbReference>
<dbReference type="Gene3D" id="3.30.200.20">
    <property type="entry name" value="Phosphorylase Kinase, domain 1"/>
    <property type="match status" value="1"/>
</dbReference>
<evidence type="ECO:0000256" key="1">
    <source>
        <dbReference type="ARBA" id="ARBA00022527"/>
    </source>
</evidence>
<dbReference type="EMBL" id="KN838569">
    <property type="protein sequence ID" value="KIK04426.1"/>
    <property type="molecule type" value="Genomic_DNA"/>
</dbReference>
<dbReference type="SUPFAM" id="SSF56112">
    <property type="entry name" value="Protein kinase-like (PK-like)"/>
    <property type="match status" value="1"/>
</dbReference>
<dbReference type="STRING" id="1095629.A0A0C9XHJ0"/>
<evidence type="ECO:0000313" key="7">
    <source>
        <dbReference type="EMBL" id="KIK04426.1"/>
    </source>
</evidence>
<dbReference type="OrthoDB" id="125413at2759"/>
<keyword evidence="2" id="KW-0808">Transferase</keyword>
<dbReference type="PANTHER" id="PTHR24058">
    <property type="entry name" value="DUAL SPECIFICITY PROTEIN KINASE"/>
    <property type="match status" value="1"/>
</dbReference>
<keyword evidence="3" id="KW-0547">Nucleotide-binding</keyword>
<keyword evidence="5" id="KW-0067">ATP-binding</keyword>
<keyword evidence="8" id="KW-1185">Reference proteome</keyword>
<evidence type="ECO:0000256" key="4">
    <source>
        <dbReference type="ARBA" id="ARBA00022777"/>
    </source>
</evidence>
<accession>A0A0C9XHJ0</accession>
<evidence type="ECO:0000259" key="6">
    <source>
        <dbReference type="PROSITE" id="PS50011"/>
    </source>
</evidence>
<reference evidence="8" key="2">
    <citation type="submission" date="2015-01" db="EMBL/GenBank/DDBJ databases">
        <title>Evolutionary Origins and Diversification of the Mycorrhizal Mutualists.</title>
        <authorList>
            <consortium name="DOE Joint Genome Institute"/>
            <consortium name="Mycorrhizal Genomics Consortium"/>
            <person name="Kohler A."/>
            <person name="Kuo A."/>
            <person name="Nagy L.G."/>
            <person name="Floudas D."/>
            <person name="Copeland A."/>
            <person name="Barry K.W."/>
            <person name="Cichocki N."/>
            <person name="Veneault-Fourrey C."/>
            <person name="LaButti K."/>
            <person name="Lindquist E.A."/>
            <person name="Lipzen A."/>
            <person name="Lundell T."/>
            <person name="Morin E."/>
            <person name="Murat C."/>
            <person name="Riley R."/>
            <person name="Ohm R."/>
            <person name="Sun H."/>
            <person name="Tunlid A."/>
            <person name="Henrissat B."/>
            <person name="Grigoriev I.V."/>
            <person name="Hibbett D.S."/>
            <person name="Martin F."/>
        </authorList>
    </citation>
    <scope>NUCLEOTIDE SEQUENCE [LARGE SCALE GENOMIC DNA]</scope>
    <source>
        <strain evidence="8">LaAM-08-1</strain>
    </source>
</reference>
<dbReference type="InterPro" id="IPR000719">
    <property type="entry name" value="Prot_kinase_dom"/>
</dbReference>
<keyword evidence="4" id="KW-0418">Kinase</keyword>
<organism evidence="7 8">
    <name type="scientific">Laccaria amethystina LaAM-08-1</name>
    <dbReference type="NCBI Taxonomy" id="1095629"/>
    <lineage>
        <taxon>Eukaryota</taxon>
        <taxon>Fungi</taxon>
        <taxon>Dikarya</taxon>
        <taxon>Basidiomycota</taxon>
        <taxon>Agaricomycotina</taxon>
        <taxon>Agaricomycetes</taxon>
        <taxon>Agaricomycetidae</taxon>
        <taxon>Agaricales</taxon>
        <taxon>Agaricineae</taxon>
        <taxon>Hydnangiaceae</taxon>
        <taxon>Laccaria</taxon>
    </lineage>
</organism>
<evidence type="ECO:0000256" key="3">
    <source>
        <dbReference type="ARBA" id="ARBA00022741"/>
    </source>
</evidence>
<dbReference type="GO" id="GO:0005524">
    <property type="term" value="F:ATP binding"/>
    <property type="evidence" value="ECO:0007669"/>
    <property type="project" value="UniProtKB-KW"/>
</dbReference>
<evidence type="ECO:0000256" key="2">
    <source>
        <dbReference type="ARBA" id="ARBA00022679"/>
    </source>
</evidence>
<keyword evidence="1" id="KW-0723">Serine/threonine-protein kinase</keyword>
<dbReference type="HOGENOM" id="CLU_000288_81_13_1"/>
<dbReference type="SMART" id="SM00220">
    <property type="entry name" value="S_TKc"/>
    <property type="match status" value="1"/>
</dbReference>
<evidence type="ECO:0000313" key="8">
    <source>
        <dbReference type="Proteomes" id="UP000054477"/>
    </source>
</evidence>
<dbReference type="InterPro" id="IPR011009">
    <property type="entry name" value="Kinase-like_dom_sf"/>
</dbReference>
<sequence>MTVFAEEPLDSPAGYLPGYPGMTLQSEKWTIIRKLGWGERSSVWLVHNTSQPLEFRAIKVLTITESKGATALNELGIQRMNEVRTAEVDIARLQDSFQEGDHLCLVFNPHGITVEQLRKSNVDGGYLAVHLAKQIASWTLAALLSFQEPNLVHGAIAADHIVVGELDQEDIAAADPAAAVEYLISNGVSYPLVKSQPIDPKGWYTTWNEAATDFAGKTLYLLNMGHATRPNQNSDVLKTITSSKSVPLAPEVLRGQSLGPGSDVWQLGWMTFCLISGKPLLDQESYTKSPIESLNRSLEAPGLENRLLHNTTLAKEDLEATASLLRSLLAADPLLRPSPDDLLEIKWMQQGDICTCGWCQADMDVVEN</sequence>
<dbReference type="AlphaFoldDB" id="A0A0C9XHJ0"/>
<evidence type="ECO:0000256" key="5">
    <source>
        <dbReference type="ARBA" id="ARBA00022840"/>
    </source>
</evidence>
<reference evidence="7 8" key="1">
    <citation type="submission" date="2014-04" db="EMBL/GenBank/DDBJ databases">
        <authorList>
            <consortium name="DOE Joint Genome Institute"/>
            <person name="Kuo A."/>
            <person name="Kohler A."/>
            <person name="Nagy L.G."/>
            <person name="Floudas D."/>
            <person name="Copeland A."/>
            <person name="Barry K.W."/>
            <person name="Cichocki N."/>
            <person name="Veneault-Fourrey C."/>
            <person name="LaButti K."/>
            <person name="Lindquist E.A."/>
            <person name="Lipzen A."/>
            <person name="Lundell T."/>
            <person name="Morin E."/>
            <person name="Murat C."/>
            <person name="Sun H."/>
            <person name="Tunlid A."/>
            <person name="Henrissat B."/>
            <person name="Grigoriev I.V."/>
            <person name="Hibbett D.S."/>
            <person name="Martin F."/>
            <person name="Nordberg H.P."/>
            <person name="Cantor M.N."/>
            <person name="Hua S.X."/>
        </authorList>
    </citation>
    <scope>NUCLEOTIDE SEQUENCE [LARGE SCALE GENOMIC DNA]</scope>
    <source>
        <strain evidence="7 8">LaAM-08-1</strain>
    </source>
</reference>
<dbReference type="InterPro" id="IPR050494">
    <property type="entry name" value="Ser_Thr_dual-spec_kinase"/>
</dbReference>